<gene>
    <name evidence="1" type="ORF">E2C01_081245</name>
</gene>
<keyword evidence="2" id="KW-1185">Reference proteome</keyword>
<accession>A0A5B7IW45</accession>
<proteinExistence type="predicted"/>
<evidence type="ECO:0000313" key="1">
    <source>
        <dbReference type="EMBL" id="MPC86419.1"/>
    </source>
</evidence>
<reference evidence="1 2" key="1">
    <citation type="submission" date="2019-05" db="EMBL/GenBank/DDBJ databases">
        <title>Another draft genome of Portunus trituberculatus and its Hox gene families provides insights of decapod evolution.</title>
        <authorList>
            <person name="Jeong J.-H."/>
            <person name="Song I."/>
            <person name="Kim S."/>
            <person name="Choi T."/>
            <person name="Kim D."/>
            <person name="Ryu S."/>
            <person name="Kim W."/>
        </authorList>
    </citation>
    <scope>NUCLEOTIDE SEQUENCE [LARGE SCALE GENOMIC DNA]</scope>
    <source>
        <tissue evidence="1">Muscle</tissue>
    </source>
</reference>
<sequence length="108" mass="11865">MIQHGVPVYRTPATQCPSLPREHDAAALRVAVTGGSEDTRLMAFKIAVRFQVTVPGSRIFLPSTMAGVSPSSESCQRELGVCLPLAEAEVENIFPRNNYRYISRRDSS</sequence>
<evidence type="ECO:0000313" key="2">
    <source>
        <dbReference type="Proteomes" id="UP000324222"/>
    </source>
</evidence>
<name>A0A5B7IW45_PORTR</name>
<comment type="caution">
    <text evidence="1">The sequence shown here is derived from an EMBL/GenBank/DDBJ whole genome shotgun (WGS) entry which is preliminary data.</text>
</comment>
<dbReference type="Proteomes" id="UP000324222">
    <property type="component" value="Unassembled WGS sequence"/>
</dbReference>
<protein>
    <submittedName>
        <fullName evidence="1">Uncharacterized protein</fullName>
    </submittedName>
</protein>
<dbReference type="EMBL" id="VSRR010071377">
    <property type="protein sequence ID" value="MPC86419.1"/>
    <property type="molecule type" value="Genomic_DNA"/>
</dbReference>
<organism evidence="1 2">
    <name type="scientific">Portunus trituberculatus</name>
    <name type="common">Swimming crab</name>
    <name type="synonym">Neptunus trituberculatus</name>
    <dbReference type="NCBI Taxonomy" id="210409"/>
    <lineage>
        <taxon>Eukaryota</taxon>
        <taxon>Metazoa</taxon>
        <taxon>Ecdysozoa</taxon>
        <taxon>Arthropoda</taxon>
        <taxon>Crustacea</taxon>
        <taxon>Multicrustacea</taxon>
        <taxon>Malacostraca</taxon>
        <taxon>Eumalacostraca</taxon>
        <taxon>Eucarida</taxon>
        <taxon>Decapoda</taxon>
        <taxon>Pleocyemata</taxon>
        <taxon>Brachyura</taxon>
        <taxon>Eubrachyura</taxon>
        <taxon>Portunoidea</taxon>
        <taxon>Portunidae</taxon>
        <taxon>Portuninae</taxon>
        <taxon>Portunus</taxon>
    </lineage>
</organism>
<dbReference type="AlphaFoldDB" id="A0A5B7IW45"/>